<dbReference type="NCBIfam" id="NF047509">
    <property type="entry name" value="Rv3131_FMN_oxido"/>
    <property type="match status" value="1"/>
</dbReference>
<dbReference type="Gene3D" id="3.40.109.10">
    <property type="entry name" value="NADH Oxidase"/>
    <property type="match status" value="2"/>
</dbReference>
<protein>
    <submittedName>
        <fullName evidence="1">Uncharacterized protein</fullName>
    </submittedName>
</protein>
<organism evidence="1 2">
    <name type="scientific">Amycolatopsis rifamycinica</name>
    <dbReference type="NCBI Taxonomy" id="287986"/>
    <lineage>
        <taxon>Bacteria</taxon>
        <taxon>Bacillati</taxon>
        <taxon>Actinomycetota</taxon>
        <taxon>Actinomycetes</taxon>
        <taxon>Pseudonocardiales</taxon>
        <taxon>Pseudonocardiaceae</taxon>
        <taxon>Amycolatopsis</taxon>
    </lineage>
</organism>
<dbReference type="InterPro" id="IPR050627">
    <property type="entry name" value="Nitroreductase/BluB"/>
</dbReference>
<evidence type="ECO:0000313" key="2">
    <source>
        <dbReference type="Proteomes" id="UP000027345"/>
    </source>
</evidence>
<dbReference type="STRING" id="287986.DV20_11755"/>
<gene>
    <name evidence="1" type="ORF">DV20_11755</name>
</gene>
<dbReference type="GO" id="GO:0016491">
    <property type="term" value="F:oxidoreductase activity"/>
    <property type="evidence" value="ECO:0007669"/>
    <property type="project" value="InterPro"/>
</dbReference>
<dbReference type="AlphaFoldDB" id="A0A066UCU3"/>
<dbReference type="PANTHER" id="PTHR23026">
    <property type="entry name" value="NADPH NITROREDUCTASE"/>
    <property type="match status" value="1"/>
</dbReference>
<dbReference type="SUPFAM" id="SSF55469">
    <property type="entry name" value="FMN-dependent nitroreductase-like"/>
    <property type="match status" value="2"/>
</dbReference>
<evidence type="ECO:0000313" key="1">
    <source>
        <dbReference type="EMBL" id="KDN22053.1"/>
    </source>
</evidence>
<accession>A0A066UCU3</accession>
<dbReference type="Proteomes" id="UP000027345">
    <property type="component" value="Unassembled WGS sequence"/>
</dbReference>
<dbReference type="eggNOG" id="COG0778">
    <property type="taxonomic scope" value="Bacteria"/>
</dbReference>
<reference evidence="1 2" key="1">
    <citation type="submission" date="2014-05" db="EMBL/GenBank/DDBJ databases">
        <title>Draft genome sequence of Amycolatopsis rifamycinica DSM 46095.</title>
        <authorList>
            <person name="Lal R."/>
            <person name="Saxena A."/>
            <person name="Kumari R."/>
            <person name="Mukherjee U."/>
            <person name="Singh P."/>
            <person name="Sangwan N."/>
            <person name="Mahato N.K."/>
        </authorList>
    </citation>
    <scope>NUCLEOTIDE SEQUENCE [LARGE SCALE GENOMIC DNA]</scope>
    <source>
        <strain evidence="1 2">DSM 46095</strain>
    </source>
</reference>
<proteinExistence type="predicted"/>
<comment type="caution">
    <text evidence="1">The sequence shown here is derived from an EMBL/GenBank/DDBJ whole genome shotgun (WGS) entry which is preliminary data.</text>
</comment>
<dbReference type="InterPro" id="IPR000415">
    <property type="entry name" value="Nitroreductase-like"/>
</dbReference>
<name>A0A066UCU3_9PSEU</name>
<dbReference type="EMBL" id="JMQI01000024">
    <property type="protein sequence ID" value="KDN22053.1"/>
    <property type="molecule type" value="Genomic_DNA"/>
</dbReference>
<sequence length="332" mass="36386">MTSAIRPIGLLDSDQVKSVISAATLAPSTHNTQPWRFRCTPAGLELHADPGRGLPVVDADGRELLLSCGAALFNLRTAIHALGAHPATTLLPRRDDPAQLALVRPFAARRPDRRLVRLADAIPRRHTNRTPFETTAIRASVVAELRHAAEAEQAWLPRLDADQLGQLRELVQKSHQVQLGNPEFLAEWRYWTGRARHSRDGVPAYAAGAMPADDGGWILRDFGTRRGPRRGRIDEDDPLVVVIGTFDDTRLDQLRAGQAMQRVLLTATAAGLDASFISQPVEVPAVRAELRELLGGGLWPQIVLRLGRGTPVPWTPRRSLADVLLVDARVGE</sequence>
<dbReference type="PANTHER" id="PTHR23026:SF123">
    <property type="entry name" value="NAD(P)H NITROREDUCTASE RV3131-RELATED"/>
    <property type="match status" value="1"/>
</dbReference>
<keyword evidence="2" id="KW-1185">Reference proteome</keyword>
<dbReference type="RefSeq" id="WP_200876397.1">
    <property type="nucleotide sequence ID" value="NZ_JMQI01000024.1"/>
</dbReference>